<proteinExistence type="predicted"/>
<organism evidence="1 2">
    <name type="scientific">Clostridium muellerianum</name>
    <dbReference type="NCBI Taxonomy" id="2716538"/>
    <lineage>
        <taxon>Bacteria</taxon>
        <taxon>Bacillati</taxon>
        <taxon>Bacillota</taxon>
        <taxon>Clostridia</taxon>
        <taxon>Eubacteriales</taxon>
        <taxon>Clostridiaceae</taxon>
        <taxon>Clostridium</taxon>
    </lineage>
</organism>
<dbReference type="AlphaFoldDB" id="A0A7Y0EDL6"/>
<evidence type="ECO:0000313" key="2">
    <source>
        <dbReference type="Proteomes" id="UP000537131"/>
    </source>
</evidence>
<dbReference type="EMBL" id="JABBNI010000006">
    <property type="protein sequence ID" value="NMM61564.1"/>
    <property type="molecule type" value="Genomic_DNA"/>
</dbReference>
<keyword evidence="2" id="KW-1185">Reference proteome</keyword>
<accession>A0A7Y0EDL6</accession>
<comment type="caution">
    <text evidence="1">The sequence shown here is derived from an EMBL/GenBank/DDBJ whole genome shotgun (WGS) entry which is preliminary data.</text>
</comment>
<dbReference type="RefSeq" id="WP_169296175.1">
    <property type="nucleotide sequence ID" value="NZ_JABBNI010000006.1"/>
</dbReference>
<evidence type="ECO:0000313" key="1">
    <source>
        <dbReference type="EMBL" id="NMM61564.1"/>
    </source>
</evidence>
<reference evidence="1 2" key="1">
    <citation type="submission" date="2020-04" db="EMBL/GenBank/DDBJ databases">
        <authorList>
            <person name="Doyle D.A."/>
        </authorList>
    </citation>
    <scope>NUCLEOTIDE SEQUENCE [LARGE SCALE GENOMIC DNA]</scope>
    <source>
        <strain evidence="1 2">P21</strain>
    </source>
</reference>
<protein>
    <submittedName>
        <fullName evidence="1">Uncharacterized protein</fullName>
    </submittedName>
</protein>
<name>A0A7Y0EDL6_9CLOT</name>
<reference evidence="1 2" key="2">
    <citation type="submission" date="2020-06" db="EMBL/GenBank/DDBJ databases">
        <title>Complete Genome Sequence of Clostridium muelleri sp. nov. P21T, an Acid-Alcohol Producing Acetogen Isolated from Old Hay.</title>
        <authorList>
            <person name="Duncan K.E."/>
            <person name="Tanner R.S."/>
        </authorList>
    </citation>
    <scope>NUCLEOTIDE SEQUENCE [LARGE SCALE GENOMIC DNA]</scope>
    <source>
        <strain evidence="1 2">P21</strain>
    </source>
</reference>
<gene>
    <name evidence="1" type="ORF">HBE96_02405</name>
</gene>
<sequence length="113" mass="12926">MLLDMDITIALKNFYGSYDIKSFSLFESSKINEKFPSLKLKTVNKGISIEVKCSICGNFHCYRYSFYEIIKGDLIVGGCEALGMPLFYIGNYDKVKQKVDRCNNVNKSLYAMM</sequence>
<dbReference type="Proteomes" id="UP000537131">
    <property type="component" value="Unassembled WGS sequence"/>
</dbReference>